<protein>
    <recommendedName>
        <fullName evidence="2">NADPH--hemoprotein reductase</fullName>
        <ecNumber evidence="2">1.6.2.4</ecNumber>
    </recommendedName>
</protein>
<gene>
    <name evidence="4" type="ORF">BN1224_DC9_BS_01450</name>
</gene>
<dbReference type="InterPro" id="IPR039261">
    <property type="entry name" value="FNR_nucleotide-bd"/>
</dbReference>
<dbReference type="Gene3D" id="2.40.30.10">
    <property type="entry name" value="Translation factors"/>
    <property type="match status" value="1"/>
</dbReference>
<dbReference type="GO" id="GO:0003958">
    <property type="term" value="F:NADPH-hemoprotein reductase activity"/>
    <property type="evidence" value="ECO:0007669"/>
    <property type="project" value="UniProtKB-EC"/>
</dbReference>
<feature type="domain" description="FAD-binding FR-type" evidence="3">
    <location>
        <begin position="7"/>
        <end position="207"/>
    </location>
</feature>
<name>A0A0F7X249_CHLPN</name>
<dbReference type="InterPro" id="IPR003097">
    <property type="entry name" value="CysJ-like_FAD-binding"/>
</dbReference>
<accession>A0A0F7X249</accession>
<dbReference type="GO" id="GO:0050660">
    <property type="term" value="F:flavin adenine dinucleotide binding"/>
    <property type="evidence" value="ECO:0007669"/>
    <property type="project" value="TreeGrafter"/>
</dbReference>
<dbReference type="InterPro" id="IPR017938">
    <property type="entry name" value="Riboflavin_synthase-like_b-brl"/>
</dbReference>
<dbReference type="EMBL" id="LN847049">
    <property type="protein sequence ID" value="CRI42662.1"/>
    <property type="molecule type" value="Genomic_DNA"/>
</dbReference>
<dbReference type="InterPro" id="IPR001433">
    <property type="entry name" value="OxRdtase_FAD/NAD-bd"/>
</dbReference>
<evidence type="ECO:0000256" key="1">
    <source>
        <dbReference type="ARBA" id="ARBA00022630"/>
    </source>
</evidence>
<organism evidence="4">
    <name type="scientific">Chlamydia pneumoniae</name>
    <name type="common">Chlamydophila pneumoniae</name>
    <dbReference type="NCBI Taxonomy" id="83558"/>
    <lineage>
        <taxon>Bacteria</taxon>
        <taxon>Pseudomonadati</taxon>
        <taxon>Chlamydiota</taxon>
        <taxon>Chlamydiia</taxon>
        <taxon>Chlamydiales</taxon>
        <taxon>Chlamydiaceae</taxon>
        <taxon>Chlamydia/Chlamydophila group</taxon>
        <taxon>Chlamydia</taxon>
    </lineage>
</organism>
<reference evidence="4" key="1">
    <citation type="submission" date="2015-05" db="EMBL/GenBank/DDBJ databases">
        <authorList>
            <person name="Rattei Thomas"/>
        </authorList>
    </citation>
    <scope>NUCLEOTIDE SEQUENCE</scope>
    <source>
        <strain evidence="4">DC9</strain>
    </source>
</reference>
<dbReference type="SUPFAM" id="SSF63380">
    <property type="entry name" value="Riboflavin synthase domain-like"/>
    <property type="match status" value="1"/>
</dbReference>
<dbReference type="Gene3D" id="3.40.50.80">
    <property type="entry name" value="Nucleotide-binding domain of ferredoxin-NADP reductase (FNR) module"/>
    <property type="match status" value="1"/>
</dbReference>
<dbReference type="Pfam" id="PF00175">
    <property type="entry name" value="NAD_binding_1"/>
    <property type="match status" value="1"/>
</dbReference>
<sequence>MYLQEKFKAQQVPLVLRELLSCSDSINDSDPVYRIVFDSNDTTISYKVGDALGVLPENSKEVSEHVLQLLGYSPTTLVNVKKTSEKVSAQKFIQGYVDLDKIPAKLNSFFPDKDPKITLYDAIQEYRPQIPIELFAESVFPLLPRFYSIASSPDLHPKSIELLVKHVSYPGKYQKRFGVCSSFLCSELQVNDSAYIFVQPTKHFTLSTQTEGKPLVMIGAGTGIAPYKAFLEERLFNKDPGNNLLFFGERKEKVNFYYREFWNHAEEEGKLKLFLAFSRESDQKVYVQDLLRIQKDEVRKAYEEGGFFFVCGRKVLGIEVKHALEEILGKDTLASLRKEHRYVVDVY</sequence>
<evidence type="ECO:0000313" key="4">
    <source>
        <dbReference type="EMBL" id="CRI42662.1"/>
    </source>
</evidence>
<dbReference type="GO" id="GO:0010181">
    <property type="term" value="F:FMN binding"/>
    <property type="evidence" value="ECO:0007669"/>
    <property type="project" value="TreeGrafter"/>
</dbReference>
<dbReference type="InterPro" id="IPR001709">
    <property type="entry name" value="Flavoprot_Pyr_Nucl_cyt_Rdtase"/>
</dbReference>
<dbReference type="InterPro" id="IPR017927">
    <property type="entry name" value="FAD-bd_FR_type"/>
</dbReference>
<keyword evidence="1" id="KW-0285">Flavoprotein</keyword>
<dbReference type="PRINTS" id="PR00371">
    <property type="entry name" value="FPNCR"/>
</dbReference>
<dbReference type="PANTHER" id="PTHR19384">
    <property type="entry name" value="NITRIC OXIDE SYNTHASE-RELATED"/>
    <property type="match status" value="1"/>
</dbReference>
<dbReference type="AlphaFoldDB" id="A0A0F7X249"/>
<evidence type="ECO:0000259" key="3">
    <source>
        <dbReference type="PROSITE" id="PS51384"/>
    </source>
</evidence>
<dbReference type="Pfam" id="PF00667">
    <property type="entry name" value="FAD_binding_1"/>
    <property type="match status" value="1"/>
</dbReference>
<dbReference type="EC" id="1.6.2.4" evidence="2"/>
<evidence type="ECO:0000256" key="2">
    <source>
        <dbReference type="ARBA" id="ARBA00023797"/>
    </source>
</evidence>
<dbReference type="PROSITE" id="PS51384">
    <property type="entry name" value="FAD_FR"/>
    <property type="match status" value="1"/>
</dbReference>
<proteinExistence type="predicted"/>
<dbReference type="PANTHER" id="PTHR19384:SF17">
    <property type="entry name" value="NADPH--CYTOCHROME P450 REDUCTASE"/>
    <property type="match status" value="1"/>
</dbReference>
<dbReference type="SUPFAM" id="SSF52343">
    <property type="entry name" value="Ferredoxin reductase-like, C-terminal NADP-linked domain"/>
    <property type="match status" value="1"/>
</dbReference>
<dbReference type="GO" id="GO:0005829">
    <property type="term" value="C:cytosol"/>
    <property type="evidence" value="ECO:0007669"/>
    <property type="project" value="TreeGrafter"/>
</dbReference>